<dbReference type="GO" id="GO:0016491">
    <property type="term" value="F:oxidoreductase activity"/>
    <property type="evidence" value="ECO:0007669"/>
    <property type="project" value="UniProtKB-KW"/>
</dbReference>
<evidence type="ECO:0000259" key="3">
    <source>
        <dbReference type="Pfam" id="PF02826"/>
    </source>
</evidence>
<dbReference type="SUPFAM" id="SSF52283">
    <property type="entry name" value="Formate/glycerate dehydrogenase catalytic domain-like"/>
    <property type="match status" value="1"/>
</dbReference>
<keyword evidence="2" id="KW-0520">NAD</keyword>
<reference evidence="5 6" key="2">
    <citation type="submission" date="2015-07" db="EMBL/GenBank/DDBJ databases">
        <title>Genome sequence of Levilinea saccharolytica DSM 16555.</title>
        <authorList>
            <person name="Hemp J."/>
            <person name="Ward L.M."/>
            <person name="Pace L.A."/>
            <person name="Fischer W.W."/>
        </authorList>
    </citation>
    <scope>NUCLEOTIDE SEQUENCE [LARGE SCALE GENOMIC DNA]</scope>
    <source>
        <strain evidence="5 6">KIBI-1</strain>
    </source>
</reference>
<evidence type="ECO:0000313" key="5">
    <source>
        <dbReference type="EMBL" id="KPL91509.1"/>
    </source>
</evidence>
<dbReference type="Proteomes" id="UP000050501">
    <property type="component" value="Unassembled WGS sequence"/>
</dbReference>
<dbReference type="AlphaFoldDB" id="A0A0N0RDG3"/>
<evidence type="ECO:0000256" key="2">
    <source>
        <dbReference type="ARBA" id="ARBA00023027"/>
    </source>
</evidence>
<feature type="domain" description="D-isomer specific 2-hydroxyacid dehydrogenase NAD-binding" evidence="3">
    <location>
        <begin position="111"/>
        <end position="306"/>
    </location>
</feature>
<dbReference type="SUPFAM" id="SSF51735">
    <property type="entry name" value="NAD(P)-binding Rossmann-fold domains"/>
    <property type="match status" value="1"/>
</dbReference>
<evidence type="ECO:0000313" key="4">
    <source>
        <dbReference type="EMBL" id="GAP19180.1"/>
    </source>
</evidence>
<dbReference type="STRING" id="229921.ADN01_00820"/>
<keyword evidence="1" id="KW-0560">Oxidoreductase</keyword>
<protein>
    <submittedName>
        <fullName evidence="4">Phosphoglycerate dehydrogenase</fullName>
    </submittedName>
</protein>
<evidence type="ECO:0000256" key="1">
    <source>
        <dbReference type="ARBA" id="ARBA00023002"/>
    </source>
</evidence>
<dbReference type="PANTHER" id="PTHR43333">
    <property type="entry name" value="2-HACID_DH_C DOMAIN-CONTAINING PROTEIN"/>
    <property type="match status" value="1"/>
</dbReference>
<dbReference type="PANTHER" id="PTHR43333:SF1">
    <property type="entry name" value="D-ISOMER SPECIFIC 2-HYDROXYACID DEHYDROGENASE NAD-BINDING DOMAIN-CONTAINING PROTEIN"/>
    <property type="match status" value="1"/>
</dbReference>
<organism evidence="4">
    <name type="scientific">Levilinea saccharolytica</name>
    <dbReference type="NCBI Taxonomy" id="229921"/>
    <lineage>
        <taxon>Bacteria</taxon>
        <taxon>Bacillati</taxon>
        <taxon>Chloroflexota</taxon>
        <taxon>Anaerolineae</taxon>
        <taxon>Anaerolineales</taxon>
        <taxon>Anaerolineaceae</taxon>
        <taxon>Levilinea</taxon>
    </lineage>
</organism>
<keyword evidence="6" id="KW-1185">Reference proteome</keyword>
<accession>A0A0N0RDG3</accession>
<dbReference type="PATRIC" id="fig|229921.5.peg.322"/>
<dbReference type="EMBL" id="DF967975">
    <property type="protein sequence ID" value="GAP19180.1"/>
    <property type="molecule type" value="Genomic_DNA"/>
</dbReference>
<sequence>MSDSSPIEVLITNRFSDALMDELRELSPRLHITHHHARRAEEIPNDLWERCEVLYTDSVLPDPQSAPNLRWVQFHYAGIDFAIDSPLLQKPDLLVTTLSGANALQTSEYVIMMLLALGHRMPSLIQNQIKAEWPRDRDRWDRFSPVELHHATVGLVGYGSIARETARLLKSFQATVLAAKRDVRHPEDSGYHLPGLGDPNGEYFDRLYPIEAITHMIKLCDFVVITLPLNQNTRGLIGEKELRAMKPSAYLVDIGRGGVVQHDVLIEALQENRLAGAALDVFPEEPLPSTSPLWRMPNVLMSPHIAGISPHYPERAVELFSDNLIRYLNNQPLLNRYDLSLRY</sequence>
<dbReference type="InterPro" id="IPR036291">
    <property type="entry name" value="NAD(P)-bd_dom_sf"/>
</dbReference>
<dbReference type="InterPro" id="IPR006140">
    <property type="entry name" value="D-isomer_DH_NAD-bd"/>
</dbReference>
<name>A0A0N0RDG3_9CHLR</name>
<proteinExistence type="predicted"/>
<dbReference type="CDD" id="cd05300">
    <property type="entry name" value="2-Hacid_dh_1"/>
    <property type="match status" value="1"/>
</dbReference>
<dbReference type="Gene3D" id="3.40.50.720">
    <property type="entry name" value="NAD(P)-binding Rossmann-like Domain"/>
    <property type="match status" value="2"/>
</dbReference>
<evidence type="ECO:0000313" key="6">
    <source>
        <dbReference type="Proteomes" id="UP000050501"/>
    </source>
</evidence>
<reference evidence="4" key="1">
    <citation type="journal article" date="2015" name="Genome Announc.">
        <title>Draft Genome Sequences of Anaerolinea thermolimosa IMO-1, Bellilinea caldifistulae GOMI-1, Leptolinea tardivitalis YMTK-2, Levilinea saccharolytica KIBI-1, Longilinea arvoryzae KOME-1, Previously Described as Members of the Class Anaerolineae (Chloroflexi).</title>
        <authorList>
            <person name="Matsuura N."/>
            <person name="Tourlousse M.D."/>
            <person name="Ohashi A."/>
            <person name="Hugenholtz P."/>
            <person name="Sekiguchi Y."/>
        </authorList>
    </citation>
    <scope>NUCLEOTIDE SEQUENCE</scope>
    <source>
        <strain evidence="4">KIBI-1</strain>
    </source>
</reference>
<dbReference type="EMBL" id="LGCM01000003">
    <property type="protein sequence ID" value="KPL91509.1"/>
    <property type="molecule type" value="Genomic_DNA"/>
</dbReference>
<dbReference type="GO" id="GO:0051287">
    <property type="term" value="F:NAD binding"/>
    <property type="evidence" value="ECO:0007669"/>
    <property type="project" value="InterPro"/>
</dbReference>
<dbReference type="OrthoDB" id="9792971at2"/>
<dbReference type="RefSeq" id="WP_062419480.1">
    <property type="nucleotide sequence ID" value="NZ_BBXZ01000161.1"/>
</dbReference>
<gene>
    <name evidence="5" type="ORF">ADN01_00820</name>
    <name evidence="4" type="ORF">LSAC_03080</name>
</gene>
<dbReference type="Pfam" id="PF02826">
    <property type="entry name" value="2-Hacid_dh_C"/>
    <property type="match status" value="1"/>
</dbReference>